<dbReference type="InterPro" id="IPR036390">
    <property type="entry name" value="WH_DNA-bd_sf"/>
</dbReference>
<proteinExistence type="predicted"/>
<dbReference type="SMART" id="SM00345">
    <property type="entry name" value="HTH_GNTR"/>
    <property type="match status" value="1"/>
</dbReference>
<protein>
    <submittedName>
        <fullName evidence="5">GntR family transcriptional regulator</fullName>
    </submittedName>
</protein>
<dbReference type="Proteomes" id="UP000886749">
    <property type="component" value="Unassembled WGS sequence"/>
</dbReference>
<reference evidence="5" key="1">
    <citation type="submission" date="2020-10" db="EMBL/GenBank/DDBJ databases">
        <authorList>
            <person name="Gilroy R."/>
        </authorList>
    </citation>
    <scope>NUCLEOTIDE SEQUENCE</scope>
    <source>
        <strain evidence="5">CHK184-25365</strain>
    </source>
</reference>
<dbReference type="PANTHER" id="PTHR38445">
    <property type="entry name" value="HTH-TYPE TRANSCRIPTIONAL REPRESSOR YTRA"/>
    <property type="match status" value="1"/>
</dbReference>
<dbReference type="Gene3D" id="1.10.10.10">
    <property type="entry name" value="Winged helix-like DNA-binding domain superfamily/Winged helix DNA-binding domain"/>
    <property type="match status" value="1"/>
</dbReference>
<accession>A0A9D1AIE2</accession>
<keyword evidence="3" id="KW-0804">Transcription</keyword>
<dbReference type="PROSITE" id="PS50949">
    <property type="entry name" value="HTH_GNTR"/>
    <property type="match status" value="1"/>
</dbReference>
<organism evidence="5 6">
    <name type="scientific">Candidatus Egerieicola pullicola</name>
    <dbReference type="NCBI Taxonomy" id="2840775"/>
    <lineage>
        <taxon>Bacteria</taxon>
        <taxon>Bacillati</taxon>
        <taxon>Bacillota</taxon>
        <taxon>Clostridia</taxon>
        <taxon>Eubacteriales</taxon>
        <taxon>Oscillospiraceae</taxon>
        <taxon>Oscillospiraceae incertae sedis</taxon>
        <taxon>Candidatus Egerieicola</taxon>
    </lineage>
</organism>
<name>A0A9D1AIE2_9FIRM</name>
<evidence type="ECO:0000313" key="6">
    <source>
        <dbReference type="Proteomes" id="UP000886749"/>
    </source>
</evidence>
<dbReference type="Pfam" id="PF00392">
    <property type="entry name" value="GntR"/>
    <property type="match status" value="1"/>
</dbReference>
<evidence type="ECO:0000256" key="1">
    <source>
        <dbReference type="ARBA" id="ARBA00023015"/>
    </source>
</evidence>
<dbReference type="CDD" id="cd07377">
    <property type="entry name" value="WHTH_GntR"/>
    <property type="match status" value="1"/>
</dbReference>
<reference evidence="5" key="2">
    <citation type="journal article" date="2021" name="PeerJ">
        <title>Extensive microbial diversity within the chicken gut microbiome revealed by metagenomics and culture.</title>
        <authorList>
            <person name="Gilroy R."/>
            <person name="Ravi A."/>
            <person name="Getino M."/>
            <person name="Pursley I."/>
            <person name="Horton D.L."/>
            <person name="Alikhan N.F."/>
            <person name="Baker D."/>
            <person name="Gharbi K."/>
            <person name="Hall N."/>
            <person name="Watson M."/>
            <person name="Adriaenssens E.M."/>
            <person name="Foster-Nyarko E."/>
            <person name="Jarju S."/>
            <person name="Secka A."/>
            <person name="Antonio M."/>
            <person name="Oren A."/>
            <person name="Chaudhuri R.R."/>
            <person name="La Ragione R."/>
            <person name="Hildebrand F."/>
            <person name="Pallen M.J."/>
        </authorList>
    </citation>
    <scope>NUCLEOTIDE SEQUENCE</scope>
    <source>
        <strain evidence="5">CHK184-25365</strain>
    </source>
</reference>
<dbReference type="PANTHER" id="PTHR38445:SF7">
    <property type="entry name" value="GNTR-FAMILY TRANSCRIPTIONAL REGULATOR"/>
    <property type="match status" value="1"/>
</dbReference>
<evidence type="ECO:0000259" key="4">
    <source>
        <dbReference type="PROSITE" id="PS50949"/>
    </source>
</evidence>
<gene>
    <name evidence="5" type="ORF">IAB36_03645</name>
</gene>
<keyword evidence="1" id="KW-0805">Transcription regulation</keyword>
<dbReference type="SUPFAM" id="SSF46785">
    <property type="entry name" value="Winged helix' DNA-binding domain"/>
    <property type="match status" value="1"/>
</dbReference>
<evidence type="ECO:0000313" key="5">
    <source>
        <dbReference type="EMBL" id="HIR40903.1"/>
    </source>
</evidence>
<dbReference type="GO" id="GO:0003677">
    <property type="term" value="F:DNA binding"/>
    <property type="evidence" value="ECO:0007669"/>
    <property type="project" value="UniProtKB-KW"/>
</dbReference>
<comment type="caution">
    <text evidence="5">The sequence shown here is derived from an EMBL/GenBank/DDBJ whole genome shotgun (WGS) entry which is preliminary data.</text>
</comment>
<sequence>MTILLDNQSGEPIYRQIAQQIKAQILSGVLVPDTPLPSIRNLAKDLRISVITTKRAYDELEQQGFVYTLAGKGCFVAPLNLELLREEHLKQIESHLQEAVRLAETCGLSQEELLEMLRLLLQEE</sequence>
<dbReference type="InterPro" id="IPR036388">
    <property type="entry name" value="WH-like_DNA-bd_sf"/>
</dbReference>
<keyword evidence="2" id="KW-0238">DNA-binding</keyword>
<evidence type="ECO:0000256" key="2">
    <source>
        <dbReference type="ARBA" id="ARBA00023125"/>
    </source>
</evidence>
<feature type="domain" description="HTH gntR-type" evidence="4">
    <location>
        <begin position="11"/>
        <end position="79"/>
    </location>
</feature>
<dbReference type="GO" id="GO:0003700">
    <property type="term" value="F:DNA-binding transcription factor activity"/>
    <property type="evidence" value="ECO:0007669"/>
    <property type="project" value="InterPro"/>
</dbReference>
<dbReference type="AlphaFoldDB" id="A0A9D1AIE2"/>
<dbReference type="InterPro" id="IPR000524">
    <property type="entry name" value="Tscrpt_reg_HTH_GntR"/>
</dbReference>
<evidence type="ECO:0000256" key="3">
    <source>
        <dbReference type="ARBA" id="ARBA00023163"/>
    </source>
</evidence>
<dbReference type="EMBL" id="DVGY01000082">
    <property type="protein sequence ID" value="HIR40903.1"/>
    <property type="molecule type" value="Genomic_DNA"/>
</dbReference>